<keyword evidence="2" id="KW-1185">Reference proteome</keyword>
<proteinExistence type="predicted"/>
<evidence type="ECO:0000313" key="2">
    <source>
        <dbReference type="Proteomes" id="UP001201812"/>
    </source>
</evidence>
<reference evidence="1" key="1">
    <citation type="submission" date="2022-01" db="EMBL/GenBank/DDBJ databases">
        <title>Genome Sequence Resource for Two Populations of Ditylenchus destructor, the Migratory Endoparasitic Phytonematode.</title>
        <authorList>
            <person name="Zhang H."/>
            <person name="Lin R."/>
            <person name="Xie B."/>
        </authorList>
    </citation>
    <scope>NUCLEOTIDE SEQUENCE</scope>
    <source>
        <strain evidence="1">BazhouSP</strain>
    </source>
</reference>
<evidence type="ECO:0000313" key="1">
    <source>
        <dbReference type="EMBL" id="KAI1700504.1"/>
    </source>
</evidence>
<accession>A0AAD4QZP3</accession>
<gene>
    <name evidence="1" type="ORF">DdX_16659</name>
</gene>
<dbReference type="EMBL" id="JAKKPZ010000143">
    <property type="protein sequence ID" value="KAI1700504.1"/>
    <property type="molecule type" value="Genomic_DNA"/>
</dbReference>
<name>A0AAD4QZP3_9BILA</name>
<organism evidence="1 2">
    <name type="scientific">Ditylenchus destructor</name>
    <dbReference type="NCBI Taxonomy" id="166010"/>
    <lineage>
        <taxon>Eukaryota</taxon>
        <taxon>Metazoa</taxon>
        <taxon>Ecdysozoa</taxon>
        <taxon>Nematoda</taxon>
        <taxon>Chromadorea</taxon>
        <taxon>Rhabditida</taxon>
        <taxon>Tylenchina</taxon>
        <taxon>Tylenchomorpha</taxon>
        <taxon>Sphaerularioidea</taxon>
        <taxon>Anguinidae</taxon>
        <taxon>Anguininae</taxon>
        <taxon>Ditylenchus</taxon>
    </lineage>
</organism>
<dbReference type="Proteomes" id="UP001201812">
    <property type="component" value="Unassembled WGS sequence"/>
</dbReference>
<protein>
    <submittedName>
        <fullName evidence="1">Uncharacterized protein</fullName>
    </submittedName>
</protein>
<sequence length="253" mass="28635">MQRFANRTPAPETPLQSKFREIQQSAPDPLNSINALIKALKDANLTQDQSAAIAPALVHVQNTISQQSQLIAQLQEIMEVAIAQPTADEMERRRSLVLIGLPELAPPQDKDAPRIKASDQIREDEAAVTRILDELGVAARPTAIYRMGHPDPGHNPNRPRRGPRLLKIVMPSSTYQRTALGAFGRNRNQVKQLPNCSNVLLRPSLSPEERDRERELHAELKRRKKDQPHMTWMIKRNEIISVDKPRTNQVDFQ</sequence>
<comment type="caution">
    <text evidence="1">The sequence shown here is derived from an EMBL/GenBank/DDBJ whole genome shotgun (WGS) entry which is preliminary data.</text>
</comment>
<dbReference type="AlphaFoldDB" id="A0AAD4QZP3"/>